<proteinExistence type="predicted"/>
<comment type="caution">
    <text evidence="1">The sequence shown here is derived from an EMBL/GenBank/DDBJ whole genome shotgun (WGS) entry which is preliminary data.</text>
</comment>
<reference evidence="2" key="1">
    <citation type="journal article" date="2019" name="Int. J. Syst. Evol. Microbiol.">
        <title>The Global Catalogue of Microorganisms (GCM) 10K type strain sequencing project: providing services to taxonomists for standard genome sequencing and annotation.</title>
        <authorList>
            <consortium name="The Broad Institute Genomics Platform"/>
            <consortium name="The Broad Institute Genome Sequencing Center for Infectious Disease"/>
            <person name="Wu L."/>
            <person name="Ma J."/>
        </authorList>
    </citation>
    <scope>NUCLEOTIDE SEQUENCE [LARGE SCALE GENOMIC DNA]</scope>
    <source>
        <strain evidence="2">CGMCC 1.15795</strain>
    </source>
</reference>
<keyword evidence="2" id="KW-1185">Reference proteome</keyword>
<evidence type="ECO:0000313" key="2">
    <source>
        <dbReference type="Proteomes" id="UP001597197"/>
    </source>
</evidence>
<dbReference type="EMBL" id="JBHUFD010000005">
    <property type="protein sequence ID" value="MFD1873885.1"/>
    <property type="molecule type" value="Genomic_DNA"/>
</dbReference>
<sequence>MRTPVFNPYQHRFHAADVQRAAQRCAELAQERPTWPQSRVRALVAREMNLATTQLRYLLRQAAEPSEAPAPPNEHAQAA</sequence>
<protein>
    <submittedName>
        <fullName evidence="1">Uncharacterized protein</fullName>
    </submittedName>
</protein>
<organism evidence="1 2">
    <name type="scientific">Hymenobacter bucti</name>
    <dbReference type="NCBI Taxonomy" id="1844114"/>
    <lineage>
        <taxon>Bacteria</taxon>
        <taxon>Pseudomonadati</taxon>
        <taxon>Bacteroidota</taxon>
        <taxon>Cytophagia</taxon>
        <taxon>Cytophagales</taxon>
        <taxon>Hymenobacteraceae</taxon>
        <taxon>Hymenobacter</taxon>
    </lineage>
</organism>
<gene>
    <name evidence="1" type="ORF">ACFSDX_15675</name>
</gene>
<dbReference type="Proteomes" id="UP001597197">
    <property type="component" value="Unassembled WGS sequence"/>
</dbReference>
<evidence type="ECO:0000313" key="1">
    <source>
        <dbReference type="EMBL" id="MFD1873885.1"/>
    </source>
</evidence>
<accession>A0ABW4QWV0</accession>
<name>A0ABW4QWV0_9BACT</name>
<dbReference type="RefSeq" id="WP_382315169.1">
    <property type="nucleotide sequence ID" value="NZ_JBHUFD010000005.1"/>
</dbReference>